<dbReference type="OrthoDB" id="2781328at2"/>
<name>A0A0L0QUW8_VIRPA</name>
<feature type="transmembrane region" description="Helical" evidence="1">
    <location>
        <begin position="179"/>
        <end position="197"/>
    </location>
</feature>
<evidence type="ECO:0000313" key="2">
    <source>
        <dbReference type="EMBL" id="KNE22379.1"/>
    </source>
</evidence>
<sequence>MMKVLLANQWKIFINTFKSQSSKSYVGYLITFLLIGFFLIWITNGIVAISGSLSGYIFEGVLAYGMLAVIGFLILFGLPQVFKQLYSATDLNLLFTMPIPTKYIFWTKYIQSFAGIPLIFFIIVIVPMFTYGATVGVHMLYYPVFFLVLLAVMVIGLSIAYLFNLLLIQIIPASRANEFMTVMSVLSGVFVYLLIMLPDMMVERSLTEMILTGLPLFPEWVPLTWASKAISEASTGSFGFILPLTMMVTLAIISVLFASIFVEKGFRTGWVKLSEGGGKRKKKTSEKVSKAEPNHPVIAIGKKEWLVMKRDMREWLVFLPLLFFFVGYIFTGVINGGGSLSDLRGPHEVTWPVAQVIFLLIYAMFNGQIASSSVAREANNLWILRILPLSGKEIALGKLWISWLIPFVVLTVIEIIVGLFLGWTVLQFIAGIAMKAVMTIGISGIGLWFGTIGAKYNPENPQNRLKFGSALLLFIASYVYLLLALIPYVLLLIPTEAKELAQEVASDSSGVFGLAASFVHTVLVWKEASPVLVTLLGIILLVVVSVGICALFTSLSARKMEQGIEIEMVQQTKSLRL</sequence>
<reference evidence="3" key="1">
    <citation type="submission" date="2015-07" db="EMBL/GenBank/DDBJ databases">
        <title>Fjat-10053 dsm26.</title>
        <authorList>
            <person name="Liu B."/>
            <person name="Wang J."/>
            <person name="Zhu Y."/>
            <person name="Liu G."/>
            <person name="Chen Q."/>
            <person name="Chen Z."/>
            <person name="Lan J."/>
            <person name="Che J."/>
            <person name="Ge C."/>
            <person name="Shi H."/>
            <person name="Pan Z."/>
            <person name="Liu X."/>
        </authorList>
    </citation>
    <scope>NUCLEOTIDE SEQUENCE [LARGE SCALE GENOMIC DNA]</scope>
    <source>
        <strain evidence="3">DSM 26</strain>
    </source>
</reference>
<feature type="transmembrane region" description="Helical" evidence="1">
    <location>
        <begin position="240"/>
        <end position="262"/>
    </location>
</feature>
<comment type="caution">
    <text evidence="2">The sequence shown here is derived from an EMBL/GenBank/DDBJ whole genome shotgun (WGS) entry which is preliminary data.</text>
</comment>
<keyword evidence="1" id="KW-0472">Membrane</keyword>
<dbReference type="PATRIC" id="fig|1473.5.peg.3271"/>
<dbReference type="GeneID" id="66869265"/>
<feature type="transmembrane region" description="Helical" evidence="1">
    <location>
        <begin position="103"/>
        <end position="129"/>
    </location>
</feature>
<feature type="transmembrane region" description="Helical" evidence="1">
    <location>
        <begin position="315"/>
        <end position="334"/>
    </location>
</feature>
<evidence type="ECO:0000256" key="1">
    <source>
        <dbReference type="SAM" id="Phobius"/>
    </source>
</evidence>
<feature type="transmembrane region" description="Helical" evidence="1">
    <location>
        <begin position="354"/>
        <end position="375"/>
    </location>
</feature>
<dbReference type="AlphaFoldDB" id="A0A0L0QUW8"/>
<feature type="transmembrane region" description="Helical" evidence="1">
    <location>
        <begin position="470"/>
        <end position="493"/>
    </location>
</feature>
<dbReference type="RefSeq" id="WP_050349853.1">
    <property type="nucleotide sequence ID" value="NZ_CP073011.1"/>
</dbReference>
<feature type="transmembrane region" description="Helical" evidence="1">
    <location>
        <begin position="25"/>
        <end position="49"/>
    </location>
</feature>
<dbReference type="EMBL" id="LGTO01000002">
    <property type="protein sequence ID" value="KNE22379.1"/>
    <property type="molecule type" value="Genomic_DNA"/>
</dbReference>
<keyword evidence="1" id="KW-0812">Transmembrane</keyword>
<feature type="transmembrane region" description="Helical" evidence="1">
    <location>
        <begin position="428"/>
        <end position="449"/>
    </location>
</feature>
<gene>
    <name evidence="2" type="ORF">AFK71_01805</name>
</gene>
<keyword evidence="1" id="KW-1133">Transmembrane helix</keyword>
<dbReference type="Pfam" id="PF16949">
    <property type="entry name" value="ABC_tran_2"/>
    <property type="match status" value="1"/>
</dbReference>
<feature type="transmembrane region" description="Helical" evidence="1">
    <location>
        <begin position="531"/>
        <end position="552"/>
    </location>
</feature>
<keyword evidence="3" id="KW-1185">Reference proteome</keyword>
<accession>A0A0L0QUW8</accession>
<protein>
    <submittedName>
        <fullName evidence="2">Uncharacterized protein</fullName>
    </submittedName>
</protein>
<organism evidence="2 3">
    <name type="scientific">Virgibacillus pantothenticus</name>
    <dbReference type="NCBI Taxonomy" id="1473"/>
    <lineage>
        <taxon>Bacteria</taxon>
        <taxon>Bacillati</taxon>
        <taxon>Bacillota</taxon>
        <taxon>Bacilli</taxon>
        <taxon>Bacillales</taxon>
        <taxon>Bacillaceae</taxon>
        <taxon>Virgibacillus</taxon>
    </lineage>
</organism>
<feature type="transmembrane region" description="Helical" evidence="1">
    <location>
        <begin position="141"/>
        <end position="167"/>
    </location>
</feature>
<feature type="transmembrane region" description="Helical" evidence="1">
    <location>
        <begin position="396"/>
        <end position="422"/>
    </location>
</feature>
<dbReference type="InterPro" id="IPR031599">
    <property type="entry name" value="ABC_tran_2"/>
</dbReference>
<evidence type="ECO:0000313" key="3">
    <source>
        <dbReference type="Proteomes" id="UP000036780"/>
    </source>
</evidence>
<dbReference type="Proteomes" id="UP000036780">
    <property type="component" value="Unassembled WGS sequence"/>
</dbReference>
<proteinExistence type="predicted"/>
<feature type="transmembrane region" description="Helical" evidence="1">
    <location>
        <begin position="61"/>
        <end position="82"/>
    </location>
</feature>